<dbReference type="GO" id="GO:0003951">
    <property type="term" value="F:NAD+ kinase activity"/>
    <property type="evidence" value="ECO:0007669"/>
    <property type="project" value="InterPro"/>
</dbReference>
<dbReference type="PANTHER" id="PTHR20275">
    <property type="entry name" value="NAD KINASE"/>
    <property type="match status" value="1"/>
</dbReference>
<evidence type="ECO:0000256" key="8">
    <source>
        <dbReference type="SAM" id="MobiDB-lite"/>
    </source>
</evidence>
<evidence type="ECO:0000256" key="1">
    <source>
        <dbReference type="ARBA" id="ARBA00010995"/>
    </source>
</evidence>
<evidence type="ECO:0000313" key="10">
    <source>
        <dbReference type="Proteomes" id="UP000269721"/>
    </source>
</evidence>
<dbReference type="Pfam" id="PF01513">
    <property type="entry name" value="NAD_kinase"/>
    <property type="match status" value="1"/>
</dbReference>
<reference evidence="10" key="1">
    <citation type="journal article" date="2018" name="Nat. Microbiol.">
        <title>Leveraging single-cell genomics to expand the fungal tree of life.</title>
        <authorList>
            <person name="Ahrendt S.R."/>
            <person name="Quandt C.A."/>
            <person name="Ciobanu D."/>
            <person name="Clum A."/>
            <person name="Salamov A."/>
            <person name="Andreopoulos B."/>
            <person name="Cheng J.F."/>
            <person name="Woyke T."/>
            <person name="Pelin A."/>
            <person name="Henrissat B."/>
            <person name="Reynolds N.K."/>
            <person name="Benny G.L."/>
            <person name="Smith M.E."/>
            <person name="James T.Y."/>
            <person name="Grigoriev I.V."/>
        </authorList>
    </citation>
    <scope>NUCLEOTIDE SEQUENCE [LARGE SCALE GENOMIC DNA]</scope>
</reference>
<comment type="similarity">
    <text evidence="1">Belongs to the NAD kinase family.</text>
</comment>
<dbReference type="Pfam" id="PF20143">
    <property type="entry name" value="NAD_kinase_C"/>
    <property type="match status" value="1"/>
</dbReference>
<dbReference type="EMBL" id="KZ994448">
    <property type="protein sequence ID" value="RKO92906.1"/>
    <property type="molecule type" value="Genomic_DNA"/>
</dbReference>
<dbReference type="SUPFAM" id="SSF111331">
    <property type="entry name" value="NAD kinase/diacylglycerol kinase-like"/>
    <property type="match status" value="1"/>
</dbReference>
<evidence type="ECO:0000256" key="6">
    <source>
        <dbReference type="ARBA" id="ARBA00022857"/>
    </source>
</evidence>
<feature type="compositionally biased region" description="Low complexity" evidence="8">
    <location>
        <begin position="82"/>
        <end position="97"/>
    </location>
</feature>
<keyword evidence="10" id="KW-1185">Reference proteome</keyword>
<sequence>MLPVAARPRSAKSRRISSHIELARTAVGLREIAKKIGRAQMVWVSPPRTVLIVTKVHDSSLVRMTKDVSAWLINRGMNSDAPGTPTEPASPTSTKSSTSILVSAKRVDRLLLWDDEYCATRGAQEVDFVITLGGDGTVLYAAWLFQDKCPPMIPFHLGSLGFLTVFDFANFRKSITDIVENEAGVRMNFRMRFSCTVHRRRTAEGEDDSAGARDGETFQILNDLVVDRGPSPYMSQLELYGNDRHLTTVQADGLAVATPTGSTAYSLSAGGSLVHPDVSAILVSPICPHTLSFRPMIFPDTFELRICVPEDSRATAWASFDGRRRVQLRQGDSVTVVASPSPVPTVCEVDQSADWFNGLERCLGWNKRERQKAFKTSEW</sequence>
<dbReference type="AlphaFoldDB" id="A0A4P9WPZ3"/>
<keyword evidence="4 9" id="KW-0418">Kinase</keyword>
<evidence type="ECO:0000256" key="5">
    <source>
        <dbReference type="ARBA" id="ARBA00022840"/>
    </source>
</evidence>
<dbReference type="InterPro" id="IPR016064">
    <property type="entry name" value="NAD/diacylglycerol_kinase_sf"/>
</dbReference>
<dbReference type="HAMAP" id="MF_00361">
    <property type="entry name" value="NAD_kinase"/>
    <property type="match status" value="1"/>
</dbReference>
<protein>
    <submittedName>
        <fullName evidence="9">ATP-NAD kinase-like domain-containing protein</fullName>
    </submittedName>
</protein>
<name>A0A4P9WPZ3_9FUNG</name>
<evidence type="ECO:0000313" key="9">
    <source>
        <dbReference type="EMBL" id="RKO92906.1"/>
    </source>
</evidence>
<evidence type="ECO:0000256" key="3">
    <source>
        <dbReference type="ARBA" id="ARBA00022741"/>
    </source>
</evidence>
<gene>
    <name evidence="9" type="ORF">BDK51DRAFT_16287</name>
</gene>
<accession>A0A4P9WPZ3</accession>
<keyword evidence="2" id="KW-0808">Transferase</keyword>
<keyword evidence="5" id="KW-0067">ATP-binding</keyword>
<dbReference type="InterPro" id="IPR017437">
    <property type="entry name" value="ATP-NAD_kinase_PpnK-typ_C"/>
</dbReference>
<proteinExistence type="inferred from homology"/>
<dbReference type="FunFam" id="2.60.200.30:FF:000009">
    <property type="entry name" value="Poly(P)/ATP NAD kinase"/>
    <property type="match status" value="1"/>
</dbReference>
<keyword evidence="3" id="KW-0547">Nucleotide-binding</keyword>
<keyword evidence="6" id="KW-0521">NADP</keyword>
<dbReference type="Gene3D" id="2.60.200.30">
    <property type="entry name" value="Probable inorganic polyphosphate/atp-NAD kinase, domain 2"/>
    <property type="match status" value="1"/>
</dbReference>
<dbReference type="PANTHER" id="PTHR20275:SF0">
    <property type="entry name" value="NAD KINASE"/>
    <property type="match status" value="1"/>
</dbReference>
<dbReference type="GO" id="GO:0005524">
    <property type="term" value="F:ATP binding"/>
    <property type="evidence" value="ECO:0007669"/>
    <property type="project" value="UniProtKB-KW"/>
</dbReference>
<evidence type="ECO:0000256" key="7">
    <source>
        <dbReference type="ARBA" id="ARBA00023027"/>
    </source>
</evidence>
<dbReference type="GO" id="GO:0006741">
    <property type="term" value="P:NADP+ biosynthetic process"/>
    <property type="evidence" value="ECO:0007669"/>
    <property type="project" value="InterPro"/>
</dbReference>
<dbReference type="InterPro" id="IPR002504">
    <property type="entry name" value="NADK"/>
</dbReference>
<dbReference type="Gene3D" id="3.40.50.10330">
    <property type="entry name" value="Probable inorganic polyphosphate/atp-NAD kinase, domain 1"/>
    <property type="match status" value="1"/>
</dbReference>
<evidence type="ECO:0000256" key="4">
    <source>
        <dbReference type="ARBA" id="ARBA00022777"/>
    </source>
</evidence>
<keyword evidence="7" id="KW-0520">NAD</keyword>
<organism evidence="9 10">
    <name type="scientific">Blyttiomyces helicus</name>
    <dbReference type="NCBI Taxonomy" id="388810"/>
    <lineage>
        <taxon>Eukaryota</taxon>
        <taxon>Fungi</taxon>
        <taxon>Fungi incertae sedis</taxon>
        <taxon>Chytridiomycota</taxon>
        <taxon>Chytridiomycota incertae sedis</taxon>
        <taxon>Chytridiomycetes</taxon>
        <taxon>Chytridiomycetes incertae sedis</taxon>
        <taxon>Blyttiomyces</taxon>
    </lineage>
</organism>
<feature type="region of interest" description="Disordered" evidence="8">
    <location>
        <begin position="78"/>
        <end position="97"/>
    </location>
</feature>
<evidence type="ECO:0000256" key="2">
    <source>
        <dbReference type="ARBA" id="ARBA00022679"/>
    </source>
</evidence>
<dbReference type="InterPro" id="IPR017438">
    <property type="entry name" value="ATP-NAD_kinase_N"/>
</dbReference>
<dbReference type="Proteomes" id="UP000269721">
    <property type="component" value="Unassembled WGS sequence"/>
</dbReference>
<dbReference type="GO" id="GO:0019674">
    <property type="term" value="P:NAD+ metabolic process"/>
    <property type="evidence" value="ECO:0007669"/>
    <property type="project" value="InterPro"/>
</dbReference>
<dbReference type="OrthoDB" id="24581at2759"/>